<organism evidence="2">
    <name type="scientific">marine sediment metagenome</name>
    <dbReference type="NCBI Taxonomy" id="412755"/>
    <lineage>
        <taxon>unclassified sequences</taxon>
        <taxon>metagenomes</taxon>
        <taxon>ecological metagenomes</taxon>
    </lineage>
</organism>
<dbReference type="AlphaFoldDB" id="X1THK1"/>
<protein>
    <submittedName>
        <fullName evidence="2">Uncharacterized protein</fullName>
    </submittedName>
</protein>
<gene>
    <name evidence="2" type="ORF">S12H4_28602</name>
</gene>
<accession>X1THK1</accession>
<comment type="caution">
    <text evidence="2">The sequence shown here is derived from an EMBL/GenBank/DDBJ whole genome shotgun (WGS) entry which is preliminary data.</text>
</comment>
<feature type="compositionally biased region" description="Basic and acidic residues" evidence="1">
    <location>
        <begin position="46"/>
        <end position="55"/>
    </location>
</feature>
<evidence type="ECO:0000313" key="2">
    <source>
        <dbReference type="EMBL" id="GAI90846.1"/>
    </source>
</evidence>
<reference evidence="2" key="1">
    <citation type="journal article" date="2014" name="Front. Microbiol.">
        <title>High frequency of phylogenetically diverse reductive dehalogenase-homologous genes in deep subseafloor sedimentary metagenomes.</title>
        <authorList>
            <person name="Kawai M."/>
            <person name="Futagami T."/>
            <person name="Toyoda A."/>
            <person name="Takaki Y."/>
            <person name="Nishi S."/>
            <person name="Hori S."/>
            <person name="Arai W."/>
            <person name="Tsubouchi T."/>
            <person name="Morono Y."/>
            <person name="Uchiyama I."/>
            <person name="Ito T."/>
            <person name="Fujiyama A."/>
            <person name="Inagaki F."/>
            <person name="Takami H."/>
        </authorList>
    </citation>
    <scope>NUCLEOTIDE SEQUENCE</scope>
    <source>
        <strain evidence="2">Expedition CK06-06</strain>
    </source>
</reference>
<evidence type="ECO:0000256" key="1">
    <source>
        <dbReference type="SAM" id="MobiDB-lite"/>
    </source>
</evidence>
<feature type="region of interest" description="Disordered" evidence="1">
    <location>
        <begin position="41"/>
        <end position="123"/>
    </location>
</feature>
<proteinExistence type="predicted"/>
<sequence length="123" mass="13652">MKTVPILLPDDLHKQFRDKLYQDDRTSKEFFLTAVRVYVEGGQAGPKKEDEKPKNPDSPSKVHNVNDPIEPEAEDKKPKEKIDDEKRPKTGGDQPRGKEENGGEGTPPVPRENGGGDSPRPGP</sequence>
<dbReference type="EMBL" id="BARW01016421">
    <property type="protein sequence ID" value="GAI90846.1"/>
    <property type="molecule type" value="Genomic_DNA"/>
</dbReference>
<feature type="non-terminal residue" evidence="2">
    <location>
        <position position="123"/>
    </location>
</feature>
<name>X1THK1_9ZZZZ</name>
<feature type="compositionally biased region" description="Basic and acidic residues" evidence="1">
    <location>
        <begin position="74"/>
        <end position="101"/>
    </location>
</feature>